<evidence type="ECO:0000256" key="2">
    <source>
        <dbReference type="SAM" id="MobiDB-lite"/>
    </source>
</evidence>
<feature type="domain" description="Retroviral polymerase SH3-like" evidence="3">
    <location>
        <begin position="139"/>
        <end position="194"/>
    </location>
</feature>
<dbReference type="PANTHER" id="PTHR11439:SF509">
    <property type="entry name" value="RNA-DIRECTED DNA POLYMERASE"/>
    <property type="match status" value="1"/>
</dbReference>
<evidence type="ECO:0000256" key="1">
    <source>
        <dbReference type="SAM" id="Coils"/>
    </source>
</evidence>
<evidence type="ECO:0000313" key="4">
    <source>
        <dbReference type="EMBL" id="GEU61112.1"/>
    </source>
</evidence>
<comment type="caution">
    <text evidence="4">The sequence shown here is derived from an EMBL/GenBank/DDBJ whole genome shotgun (WGS) entry which is preliminary data.</text>
</comment>
<accession>A0A6L2LKP5</accession>
<dbReference type="AlphaFoldDB" id="A0A6L2LKP5"/>
<feature type="region of interest" description="Disordered" evidence="2">
    <location>
        <begin position="743"/>
        <end position="766"/>
    </location>
</feature>
<dbReference type="InterPro" id="IPR057670">
    <property type="entry name" value="SH3_retrovirus"/>
</dbReference>
<sequence>MKARGTLLMALPNKDQLKFHSYQDAKLIMEAIEKRYGGNKESKKVQITLLKQQYENFAASSSETLDQTFDSQPNSPQLAREDLEQINPDDLEEIDLHWEMAMLTIRARRALVIKLHNKTPYELIRGRPSLIDFTKPFGCPITILNTRDSQGKFNGKADEGFFIGYSMVSKAMRVFNKRIRIVEETLNIRFLENAPNMKGNGPNSLFNIDSLTISMNYEPVVTRKQTNGLKKPKITFTRPSFANTASPPHINVAATPASTNVFEEHPFERFSPFKNVFSLPHVPIVTLINDTGIFGNAYDDEVVEEEKSDGIFISQEKFMADILKKFDFTTMKIASTLVEHNKALVKDAEAKDVAVHLYRSMIGSLMYLTASRPNITFVVYACARDSSFDLEAYSDSNYGGASLDRKSTTGEYVAAASCCGQADDCRCCSAAEFIPGGSFGTKTLQNGMNYELPLERKESFIESKLLRGSTNQVGNRGRQLRFLTLSHKLRKVPTPSYDLLPNGEDRLQLNELMDICIKLSYRVLSLEQTKTNQATEIEKLKKIVKELEGKKKKKRTDGLKRLYKVGLSAKVESSKDEEGLGAQEDASKQRRIAEIDANEDLFVSDETAQDQGRIKHQDLFGVHDLDGDEVFVDFTTNDDVEQDTTVTESVKVIATATTLQIFKDELTLAQTWMEIKDAKHKTKRVTIQEPCEFRTTSSLQPSQPPQDKDKGKGIMVELKKPLKKKDQIALDEEVSRKLEAEMKAEMSEEERIAREKNEAKRAIIEE</sequence>
<dbReference type="Pfam" id="PF25597">
    <property type="entry name" value="SH3_retrovirus"/>
    <property type="match status" value="1"/>
</dbReference>
<gene>
    <name evidence="4" type="ORF">Tci_033090</name>
</gene>
<feature type="region of interest" description="Disordered" evidence="2">
    <location>
        <begin position="692"/>
        <end position="714"/>
    </location>
</feature>
<dbReference type="PANTHER" id="PTHR11439">
    <property type="entry name" value="GAG-POL-RELATED RETROTRANSPOSON"/>
    <property type="match status" value="1"/>
</dbReference>
<keyword evidence="1" id="KW-0175">Coiled coil</keyword>
<proteinExistence type="predicted"/>
<dbReference type="EMBL" id="BKCJ010004450">
    <property type="protein sequence ID" value="GEU61112.1"/>
    <property type="molecule type" value="Genomic_DNA"/>
</dbReference>
<reference evidence="4" key="1">
    <citation type="journal article" date="2019" name="Sci. Rep.">
        <title>Draft genome of Tanacetum cinerariifolium, the natural source of mosquito coil.</title>
        <authorList>
            <person name="Yamashiro T."/>
            <person name="Shiraishi A."/>
            <person name="Satake H."/>
            <person name="Nakayama K."/>
        </authorList>
    </citation>
    <scope>NUCLEOTIDE SEQUENCE</scope>
</reference>
<name>A0A6L2LKP5_TANCI</name>
<protein>
    <submittedName>
        <fullName evidence="4">Ribonuclease H-like domain-containing protein</fullName>
    </submittedName>
</protein>
<evidence type="ECO:0000259" key="3">
    <source>
        <dbReference type="Pfam" id="PF25597"/>
    </source>
</evidence>
<organism evidence="4">
    <name type="scientific">Tanacetum cinerariifolium</name>
    <name type="common">Dalmatian daisy</name>
    <name type="synonym">Chrysanthemum cinerariifolium</name>
    <dbReference type="NCBI Taxonomy" id="118510"/>
    <lineage>
        <taxon>Eukaryota</taxon>
        <taxon>Viridiplantae</taxon>
        <taxon>Streptophyta</taxon>
        <taxon>Embryophyta</taxon>
        <taxon>Tracheophyta</taxon>
        <taxon>Spermatophyta</taxon>
        <taxon>Magnoliopsida</taxon>
        <taxon>eudicotyledons</taxon>
        <taxon>Gunneridae</taxon>
        <taxon>Pentapetalae</taxon>
        <taxon>asterids</taxon>
        <taxon>campanulids</taxon>
        <taxon>Asterales</taxon>
        <taxon>Asteraceae</taxon>
        <taxon>Asteroideae</taxon>
        <taxon>Anthemideae</taxon>
        <taxon>Anthemidinae</taxon>
        <taxon>Tanacetum</taxon>
    </lineage>
</organism>
<feature type="coiled-coil region" evidence="1">
    <location>
        <begin position="530"/>
        <end position="557"/>
    </location>
</feature>